<evidence type="ECO:0000256" key="2">
    <source>
        <dbReference type="ARBA" id="ARBA00023015"/>
    </source>
</evidence>
<keyword evidence="2" id="KW-0805">Transcription regulation</keyword>
<dbReference type="AlphaFoldDB" id="R7WD09"/>
<sequence length="388" mass="44206">MPLGPAVVDVSDATPHLLHEHHMLPLVPSPPHAFPLHSQPSPKAPDDTFRKEMSKPWMKHKELDEHRYRNHTGEQDKNFFKVMIGDFHERMIIPDKFAQHFRGQIGRTIKLASRHGYTSDVQITKNLAKLVLDSGWKAFARAHNLRTGDFLVFKYDGNSELKVLIFGPSGCEKLPVCNLMKNAAPGKDWWGNTDDIVNTCHDPPMKFPHCGRQIRPSMDSSRQGNDIINVSSSSSASDSAGGISSSEDDLSLPGCILANGTLLNLNQVQKKQLKEKVRAMNSEVPIYGCVIRKSSIYGATRSLDISRKYAEVYLPFKEQMLTLQLHGKKWEVRCRVKNNKTKRLMRGWKHFARGNSLWLGDVCLFELLRNKKKYVMNLHIIRKSLYKR</sequence>
<dbReference type="EnsemblPlants" id="EMT19908">
    <property type="protein sequence ID" value="EMT19908"/>
    <property type="gene ID" value="F775_23597"/>
</dbReference>
<dbReference type="GO" id="GO:0005634">
    <property type="term" value="C:nucleus"/>
    <property type="evidence" value="ECO:0007669"/>
    <property type="project" value="UniProtKB-SubCell"/>
</dbReference>
<keyword evidence="3" id="KW-0238">DNA-binding</keyword>
<dbReference type="PANTHER" id="PTHR31391">
    <property type="entry name" value="B3 DOMAIN-CONTAINING PROTEIN OS11G0197600-RELATED"/>
    <property type="match status" value="1"/>
</dbReference>
<accession>R7WD09</accession>
<feature type="region of interest" description="Disordered" evidence="6">
    <location>
        <begin position="218"/>
        <end position="245"/>
    </location>
</feature>
<keyword evidence="5" id="KW-0539">Nucleus</keyword>
<dbReference type="InterPro" id="IPR003340">
    <property type="entry name" value="B3_DNA-bd"/>
</dbReference>
<feature type="domain" description="TF-B3" evidence="7">
    <location>
        <begin position="76"/>
        <end position="169"/>
    </location>
</feature>
<name>R7WD09_AEGTA</name>
<evidence type="ECO:0000256" key="4">
    <source>
        <dbReference type="ARBA" id="ARBA00023163"/>
    </source>
</evidence>
<feature type="domain" description="TF-B3" evidence="7">
    <location>
        <begin position="288"/>
        <end position="384"/>
    </location>
</feature>
<feature type="region of interest" description="Disordered" evidence="6">
    <location>
        <begin position="29"/>
        <end position="50"/>
    </location>
</feature>
<comment type="subcellular location">
    <subcellularLocation>
        <location evidence="1">Nucleus</location>
    </subcellularLocation>
</comment>
<feature type="compositionally biased region" description="Low complexity" evidence="6">
    <location>
        <begin position="224"/>
        <end position="245"/>
    </location>
</feature>
<dbReference type="Pfam" id="PF02362">
    <property type="entry name" value="B3"/>
    <property type="match status" value="2"/>
</dbReference>
<dbReference type="InterPro" id="IPR015300">
    <property type="entry name" value="DNA-bd_pseudobarrel_sf"/>
</dbReference>
<protein>
    <submittedName>
        <fullName evidence="8">Putative B3 domain-containing protein</fullName>
    </submittedName>
</protein>
<evidence type="ECO:0000256" key="6">
    <source>
        <dbReference type="SAM" id="MobiDB-lite"/>
    </source>
</evidence>
<evidence type="ECO:0000256" key="1">
    <source>
        <dbReference type="ARBA" id="ARBA00004123"/>
    </source>
</evidence>
<dbReference type="SMART" id="SM01019">
    <property type="entry name" value="B3"/>
    <property type="match status" value="2"/>
</dbReference>
<keyword evidence="4" id="KW-0804">Transcription</keyword>
<evidence type="ECO:0000256" key="5">
    <source>
        <dbReference type="ARBA" id="ARBA00023242"/>
    </source>
</evidence>
<dbReference type="GO" id="GO:0003677">
    <property type="term" value="F:DNA binding"/>
    <property type="evidence" value="ECO:0007669"/>
    <property type="project" value="UniProtKB-KW"/>
</dbReference>
<evidence type="ECO:0000256" key="3">
    <source>
        <dbReference type="ARBA" id="ARBA00023125"/>
    </source>
</evidence>
<reference evidence="8" key="1">
    <citation type="submission" date="2015-06" db="UniProtKB">
        <authorList>
            <consortium name="EnsemblPlants"/>
        </authorList>
    </citation>
    <scope>IDENTIFICATION</scope>
</reference>
<dbReference type="CDD" id="cd10017">
    <property type="entry name" value="B3_DNA"/>
    <property type="match status" value="2"/>
</dbReference>
<dbReference type="PROSITE" id="PS50863">
    <property type="entry name" value="B3"/>
    <property type="match status" value="2"/>
</dbReference>
<evidence type="ECO:0000259" key="7">
    <source>
        <dbReference type="PROSITE" id="PS50863"/>
    </source>
</evidence>
<dbReference type="PANTHER" id="PTHR31391:SF121">
    <property type="entry name" value="B3 DOMAIN-CONTAINING PROTEIN OS08G0325100-RELATED"/>
    <property type="match status" value="1"/>
</dbReference>
<dbReference type="Gene3D" id="2.40.330.10">
    <property type="entry name" value="DNA-binding pseudobarrel domain"/>
    <property type="match status" value="2"/>
</dbReference>
<dbReference type="SUPFAM" id="SSF101936">
    <property type="entry name" value="DNA-binding pseudobarrel domain"/>
    <property type="match status" value="2"/>
</dbReference>
<dbReference type="InterPro" id="IPR044837">
    <property type="entry name" value="REM16-like"/>
</dbReference>
<proteinExistence type="predicted"/>
<evidence type="ECO:0000313" key="8">
    <source>
        <dbReference type="EnsemblPlants" id="EMT19908"/>
    </source>
</evidence>
<organism evidence="8">
    <name type="scientific">Aegilops tauschii</name>
    <name type="common">Tausch's goatgrass</name>
    <name type="synonym">Aegilops squarrosa</name>
    <dbReference type="NCBI Taxonomy" id="37682"/>
    <lineage>
        <taxon>Eukaryota</taxon>
        <taxon>Viridiplantae</taxon>
        <taxon>Streptophyta</taxon>
        <taxon>Embryophyta</taxon>
        <taxon>Tracheophyta</taxon>
        <taxon>Spermatophyta</taxon>
        <taxon>Magnoliopsida</taxon>
        <taxon>Liliopsida</taxon>
        <taxon>Poales</taxon>
        <taxon>Poaceae</taxon>
        <taxon>BOP clade</taxon>
        <taxon>Pooideae</taxon>
        <taxon>Triticodae</taxon>
        <taxon>Triticeae</taxon>
        <taxon>Triticinae</taxon>
        <taxon>Aegilops</taxon>
    </lineage>
</organism>